<dbReference type="GO" id="GO:0034599">
    <property type="term" value="P:cellular response to oxidative stress"/>
    <property type="evidence" value="ECO:0007669"/>
    <property type="project" value="TreeGrafter"/>
</dbReference>
<dbReference type="KEGG" id="nah:F5544_37910"/>
<evidence type="ECO:0000313" key="5">
    <source>
        <dbReference type="EMBL" id="QIS15408.1"/>
    </source>
</evidence>
<dbReference type="Proteomes" id="UP000503540">
    <property type="component" value="Chromosome"/>
</dbReference>
<dbReference type="CDD" id="cd00340">
    <property type="entry name" value="GSH_Peroxidase"/>
    <property type="match status" value="1"/>
</dbReference>
<dbReference type="GO" id="GO:0004601">
    <property type="term" value="F:peroxidase activity"/>
    <property type="evidence" value="ECO:0007669"/>
    <property type="project" value="UniProtKB-KW"/>
</dbReference>
<dbReference type="PANTHER" id="PTHR11592:SF40">
    <property type="entry name" value="THIOREDOXIN_GLUTATHIONE PEROXIDASE BTUE"/>
    <property type="match status" value="1"/>
</dbReference>
<dbReference type="AlphaFoldDB" id="A0A6G9YQD5"/>
<evidence type="ECO:0000313" key="6">
    <source>
        <dbReference type="Proteomes" id="UP000503540"/>
    </source>
</evidence>
<name>A0A6G9YQD5_9NOCA</name>
<dbReference type="InterPro" id="IPR000889">
    <property type="entry name" value="Glutathione_peroxidase"/>
</dbReference>
<evidence type="ECO:0000256" key="2">
    <source>
        <dbReference type="ARBA" id="ARBA00022559"/>
    </source>
</evidence>
<dbReference type="PRINTS" id="PR01011">
    <property type="entry name" value="GLUTPROXDASE"/>
</dbReference>
<comment type="similarity">
    <text evidence="1 4">Belongs to the glutathione peroxidase family.</text>
</comment>
<evidence type="ECO:0000256" key="4">
    <source>
        <dbReference type="RuleBase" id="RU000499"/>
    </source>
</evidence>
<keyword evidence="2 4" id="KW-0575">Peroxidase</keyword>
<dbReference type="InterPro" id="IPR036249">
    <property type="entry name" value="Thioredoxin-like_sf"/>
</dbReference>
<dbReference type="Gene3D" id="3.40.30.10">
    <property type="entry name" value="Glutaredoxin"/>
    <property type="match status" value="1"/>
</dbReference>
<dbReference type="PANTHER" id="PTHR11592">
    <property type="entry name" value="GLUTATHIONE PEROXIDASE"/>
    <property type="match status" value="1"/>
</dbReference>
<proteinExistence type="inferred from homology"/>
<organism evidence="5 6">
    <name type="scientific">Nocardia arthritidis</name>
    <dbReference type="NCBI Taxonomy" id="228602"/>
    <lineage>
        <taxon>Bacteria</taxon>
        <taxon>Bacillati</taxon>
        <taxon>Actinomycetota</taxon>
        <taxon>Actinomycetes</taxon>
        <taxon>Mycobacteriales</taxon>
        <taxon>Nocardiaceae</taxon>
        <taxon>Nocardia</taxon>
    </lineage>
</organism>
<sequence length="220" mass="23564">MFSNELGLTEAMTVCSVRAHRKRSGINPANDRLNAPRRRWSVPVGTVGDDRSGGRSVTNILDIPVTTLAGAQTTLGGLTEGRAALVVNVASKCGLTPQYTGLEQLQQEYAARGFTVVGVPCNQFMGQEPGTSEEIAEFCSTTYGVTFPLTEKSEVNGPGRHPLYAELTETADAEGNSGDIAWNFEKFVLSGDGKIVGRFRPQTDPHDPELIAAIEGVLPR</sequence>
<dbReference type="SUPFAM" id="SSF52833">
    <property type="entry name" value="Thioredoxin-like"/>
    <property type="match status" value="1"/>
</dbReference>
<evidence type="ECO:0000256" key="1">
    <source>
        <dbReference type="ARBA" id="ARBA00006926"/>
    </source>
</evidence>
<dbReference type="PROSITE" id="PS51355">
    <property type="entry name" value="GLUTATHIONE_PEROXID_3"/>
    <property type="match status" value="1"/>
</dbReference>
<dbReference type="Pfam" id="PF00255">
    <property type="entry name" value="GSHPx"/>
    <property type="match status" value="1"/>
</dbReference>
<dbReference type="EMBL" id="CP046172">
    <property type="protein sequence ID" value="QIS15408.1"/>
    <property type="molecule type" value="Genomic_DNA"/>
</dbReference>
<accession>A0A6G9YQD5</accession>
<dbReference type="FunFam" id="3.40.30.10:FF:000010">
    <property type="entry name" value="Glutathione peroxidase"/>
    <property type="match status" value="1"/>
</dbReference>
<gene>
    <name evidence="5" type="ORF">F5544_37910</name>
</gene>
<keyword evidence="3 4" id="KW-0560">Oxidoreductase</keyword>
<keyword evidence="6" id="KW-1185">Reference proteome</keyword>
<evidence type="ECO:0000256" key="3">
    <source>
        <dbReference type="ARBA" id="ARBA00023002"/>
    </source>
</evidence>
<reference evidence="5 6" key="1">
    <citation type="journal article" date="2019" name="ACS Chem. Biol.">
        <title>Identification and Mobilization of a Cryptic Antibiotic Biosynthesis Gene Locus from a Human-Pathogenic Nocardia Isolate.</title>
        <authorList>
            <person name="Herisse M."/>
            <person name="Ishida K."/>
            <person name="Porter J.L."/>
            <person name="Howden B."/>
            <person name="Hertweck C."/>
            <person name="Stinear T.P."/>
            <person name="Pidot S.J."/>
        </authorList>
    </citation>
    <scope>NUCLEOTIDE SEQUENCE [LARGE SCALE GENOMIC DNA]</scope>
    <source>
        <strain evidence="5 6">AUSMDU00012717</strain>
    </source>
</reference>
<protein>
    <recommendedName>
        <fullName evidence="4">Glutathione peroxidase</fullName>
    </recommendedName>
</protein>